<dbReference type="Proteomes" id="UP000236649">
    <property type="component" value="Chromosome 4"/>
</dbReference>
<dbReference type="AlphaFoldDB" id="A0AAN1JL81"/>
<name>A0AAN1JL81_9BURK</name>
<dbReference type="EMBL" id="CP026108">
    <property type="protein sequence ID" value="AUT75810.1"/>
    <property type="molecule type" value="Genomic_DNA"/>
</dbReference>
<protein>
    <submittedName>
        <fullName evidence="1">Uncharacterized protein</fullName>
    </submittedName>
</protein>
<dbReference type="KEGG" id="phs:C2L64_46730"/>
<evidence type="ECO:0000313" key="1">
    <source>
        <dbReference type="EMBL" id="AUT75810.1"/>
    </source>
</evidence>
<proteinExistence type="predicted"/>
<organism evidence="1 2">
    <name type="scientific">Paraburkholderia hospita</name>
    <dbReference type="NCBI Taxonomy" id="169430"/>
    <lineage>
        <taxon>Bacteria</taxon>
        <taxon>Pseudomonadati</taxon>
        <taxon>Pseudomonadota</taxon>
        <taxon>Betaproteobacteria</taxon>
        <taxon>Burkholderiales</taxon>
        <taxon>Burkholderiaceae</taxon>
        <taxon>Paraburkholderia</taxon>
    </lineage>
</organism>
<sequence>MNRTEKPVHPAQGEAMEHEALYDAIQNAFGVLAAHGGRIEDEHRALVAGLIERCEIAAMNTDADLGPWERREFALARAAHAAGWLRLSLTAAHKALQVSELPRDQYDYGWTYSQHQIEKSAD</sequence>
<gene>
    <name evidence="1" type="ORF">C2L64_46730</name>
</gene>
<reference evidence="1 2" key="1">
    <citation type="submission" date="2018-01" db="EMBL/GenBank/DDBJ databases">
        <title>Species boundaries and ecological features among Paraburkholderia terrae DSMZ17804T, P. hospita DSMZ17164T and P. caribensis DSMZ13236T.</title>
        <authorList>
            <person name="Pratama A.A."/>
        </authorList>
    </citation>
    <scope>NUCLEOTIDE SEQUENCE [LARGE SCALE GENOMIC DNA]</scope>
    <source>
        <strain evidence="1 2">DSM 17164</strain>
    </source>
</reference>
<accession>A0AAN1JL81</accession>
<evidence type="ECO:0000313" key="2">
    <source>
        <dbReference type="Proteomes" id="UP000236649"/>
    </source>
</evidence>